<organism evidence="1 2">
    <name type="scientific">Deinococcus navajonensis</name>
    <dbReference type="NCBI Taxonomy" id="309884"/>
    <lineage>
        <taxon>Bacteria</taxon>
        <taxon>Thermotogati</taxon>
        <taxon>Deinococcota</taxon>
        <taxon>Deinococci</taxon>
        <taxon>Deinococcales</taxon>
        <taxon>Deinococcaceae</taxon>
        <taxon>Deinococcus</taxon>
    </lineage>
</organism>
<proteinExistence type="predicted"/>
<dbReference type="Proteomes" id="UP001595998">
    <property type="component" value="Unassembled WGS sequence"/>
</dbReference>
<comment type="caution">
    <text evidence="1">The sequence shown here is derived from an EMBL/GenBank/DDBJ whole genome shotgun (WGS) entry which is preliminary data.</text>
</comment>
<gene>
    <name evidence="1" type="ORF">ACFOZ9_14640</name>
</gene>
<reference evidence="2" key="1">
    <citation type="journal article" date="2019" name="Int. J. Syst. Evol. Microbiol.">
        <title>The Global Catalogue of Microorganisms (GCM) 10K type strain sequencing project: providing services to taxonomists for standard genome sequencing and annotation.</title>
        <authorList>
            <consortium name="The Broad Institute Genomics Platform"/>
            <consortium name="The Broad Institute Genome Sequencing Center for Infectious Disease"/>
            <person name="Wu L."/>
            <person name="Ma J."/>
        </authorList>
    </citation>
    <scope>NUCLEOTIDE SEQUENCE [LARGE SCALE GENOMIC DNA]</scope>
    <source>
        <strain evidence="2">CCUG 56029</strain>
    </source>
</reference>
<keyword evidence="2" id="KW-1185">Reference proteome</keyword>
<name>A0ABV8XUC6_9DEIO</name>
<sequence length="249" mass="25602">MSLEPAPAFMALEAACAVGNLATAHAALTALPAQDWAAGAALALHLGCPSVAAECSPEPLIRAAAWLRLGTPDKALEQLAQAPETARTAVLQARAALQQGGASALTLAEEARRQARMEGDAAALVASVTLLGELQRLHPFTALRTLAEGLKVAEMTAQPADSHLLAVLAHVQVQVGGGKGRRTAKKALERAAPGSPARVVALLALDRQEEALAEAARGQLAPVWWTAFHASARSGRPVAGQMGRPEADG</sequence>
<protein>
    <submittedName>
        <fullName evidence="1">Uncharacterized protein</fullName>
    </submittedName>
</protein>
<dbReference type="EMBL" id="JBHSEH010000022">
    <property type="protein sequence ID" value="MFC4427453.1"/>
    <property type="molecule type" value="Genomic_DNA"/>
</dbReference>
<accession>A0ABV8XUC6</accession>
<evidence type="ECO:0000313" key="1">
    <source>
        <dbReference type="EMBL" id="MFC4427453.1"/>
    </source>
</evidence>
<dbReference type="RefSeq" id="WP_380040951.1">
    <property type="nucleotide sequence ID" value="NZ_JBHSEH010000022.1"/>
</dbReference>
<evidence type="ECO:0000313" key="2">
    <source>
        <dbReference type="Proteomes" id="UP001595998"/>
    </source>
</evidence>